<reference evidence="1" key="1">
    <citation type="submission" date="2021-06" db="EMBL/GenBank/DDBJ databases">
        <authorList>
            <person name="Kallberg Y."/>
            <person name="Tangrot J."/>
            <person name="Rosling A."/>
        </authorList>
    </citation>
    <scope>NUCLEOTIDE SEQUENCE</scope>
    <source>
        <strain evidence="1">IL203A</strain>
    </source>
</reference>
<evidence type="ECO:0000313" key="1">
    <source>
        <dbReference type="EMBL" id="CAG8745897.1"/>
    </source>
</evidence>
<name>A0ACA9QF45_9GLOM</name>
<dbReference type="Proteomes" id="UP000789702">
    <property type="component" value="Unassembled WGS sequence"/>
</dbReference>
<gene>
    <name evidence="1" type="ORF">DHETER_LOCUS14339</name>
</gene>
<organism evidence="1 2">
    <name type="scientific">Dentiscutata heterogama</name>
    <dbReference type="NCBI Taxonomy" id="1316150"/>
    <lineage>
        <taxon>Eukaryota</taxon>
        <taxon>Fungi</taxon>
        <taxon>Fungi incertae sedis</taxon>
        <taxon>Mucoromycota</taxon>
        <taxon>Glomeromycotina</taxon>
        <taxon>Glomeromycetes</taxon>
        <taxon>Diversisporales</taxon>
        <taxon>Gigasporaceae</taxon>
        <taxon>Dentiscutata</taxon>
    </lineage>
</organism>
<proteinExistence type="predicted"/>
<keyword evidence="2" id="KW-1185">Reference proteome</keyword>
<sequence>MSQLRAAMNHRNNLKAIENLIKNFQNNQNNFQLSDNSEILNSTQSNQDYAIDISDSEDEEIQEQERNNNAISAEEWNEIVSKWITMVDDDEHVRNEEEWDLQDSDELELDENAITSNQVDNVIDHPSINKDAKWNLGSLFSQNLLTPPYLSELEK</sequence>
<protein>
    <submittedName>
        <fullName evidence="1">15240_t:CDS:1</fullName>
    </submittedName>
</protein>
<dbReference type="EMBL" id="CAJVPU010043533">
    <property type="protein sequence ID" value="CAG8745897.1"/>
    <property type="molecule type" value="Genomic_DNA"/>
</dbReference>
<accession>A0ACA9QF45</accession>
<evidence type="ECO:0000313" key="2">
    <source>
        <dbReference type="Proteomes" id="UP000789702"/>
    </source>
</evidence>
<comment type="caution">
    <text evidence="1">The sequence shown here is derived from an EMBL/GenBank/DDBJ whole genome shotgun (WGS) entry which is preliminary data.</text>
</comment>